<gene>
    <name evidence="6" type="ORF">E0W60_34815</name>
</gene>
<keyword evidence="2" id="KW-0805">Transcription regulation</keyword>
<dbReference type="AlphaFoldDB" id="A0A4P7LUD2"/>
<dbReference type="Proteomes" id="UP000295294">
    <property type="component" value="Plasmid unnamed4"/>
</dbReference>
<dbReference type="GO" id="GO:0000976">
    <property type="term" value="F:transcription cis-regulatory region binding"/>
    <property type="evidence" value="ECO:0007669"/>
    <property type="project" value="TreeGrafter"/>
</dbReference>
<keyword evidence="3" id="KW-0238">DNA-binding</keyword>
<name>A0A4P7LUD2_9BURK</name>
<dbReference type="Gene3D" id="3.40.190.290">
    <property type="match status" value="1"/>
</dbReference>
<dbReference type="RefSeq" id="WP_135707390.1">
    <property type="nucleotide sequence ID" value="NZ_CP038639.1"/>
</dbReference>
<dbReference type="OrthoDB" id="5292387at2"/>
<feature type="domain" description="HTH lysR-type" evidence="5">
    <location>
        <begin position="7"/>
        <end position="64"/>
    </location>
</feature>
<dbReference type="Gene3D" id="1.10.10.10">
    <property type="entry name" value="Winged helix-like DNA-binding domain superfamily/Winged helix DNA-binding domain"/>
    <property type="match status" value="1"/>
</dbReference>
<dbReference type="PANTHER" id="PTHR30126:SF40">
    <property type="entry name" value="HTH-TYPE TRANSCRIPTIONAL REGULATOR GLTR"/>
    <property type="match status" value="1"/>
</dbReference>
<dbReference type="InterPro" id="IPR036388">
    <property type="entry name" value="WH-like_DNA-bd_sf"/>
</dbReference>
<evidence type="ECO:0000256" key="1">
    <source>
        <dbReference type="ARBA" id="ARBA00009437"/>
    </source>
</evidence>
<dbReference type="PANTHER" id="PTHR30126">
    <property type="entry name" value="HTH-TYPE TRANSCRIPTIONAL REGULATOR"/>
    <property type="match status" value="1"/>
</dbReference>
<sequence>MKLETELDLADLRAVLAVSDTASYTRAAQKLGITQPAISRRINALEQSLNARLFRREGGGFVLTEAGTAFCERATQVLELMEQLPQATSQAASSPRGTVAIGVPPTTGEILIQHLIPEYRSAYPGVFVRIEQGYVNDLFDMLMDKQIDIALLNGPFNPSAVDLEPLFHHHLGIVYPIAWKESSPLDGNPMPQSLTLAQVAQLPLLAASQNQSIRHLVDSEFRAAGLKPNVVMEVNSFVLQRSLVSVGVGCMFMSRTVVRDEHCEKLAFVPISDSKIIYTLYLATRRAGQPTLAAKLMGRMIRKSMERVVDWLNAPLGE</sequence>
<dbReference type="GO" id="GO:0003700">
    <property type="term" value="F:DNA-binding transcription factor activity"/>
    <property type="evidence" value="ECO:0007669"/>
    <property type="project" value="InterPro"/>
</dbReference>
<dbReference type="FunFam" id="1.10.10.10:FF:000001">
    <property type="entry name" value="LysR family transcriptional regulator"/>
    <property type="match status" value="1"/>
</dbReference>
<dbReference type="PROSITE" id="PS50931">
    <property type="entry name" value="HTH_LYSR"/>
    <property type="match status" value="1"/>
</dbReference>
<dbReference type="PRINTS" id="PR00039">
    <property type="entry name" value="HTHLYSR"/>
</dbReference>
<protein>
    <submittedName>
        <fullName evidence="6">LysR family transcriptional regulator</fullName>
    </submittedName>
</protein>
<comment type="similarity">
    <text evidence="1">Belongs to the LysR transcriptional regulatory family.</text>
</comment>
<accession>A0A4P7LUD2</accession>
<dbReference type="InterPro" id="IPR005119">
    <property type="entry name" value="LysR_subst-bd"/>
</dbReference>
<dbReference type="Pfam" id="PF00126">
    <property type="entry name" value="HTH_1"/>
    <property type="match status" value="1"/>
</dbReference>
<dbReference type="InterPro" id="IPR036390">
    <property type="entry name" value="WH_DNA-bd_sf"/>
</dbReference>
<dbReference type="InterPro" id="IPR000847">
    <property type="entry name" value="LysR_HTH_N"/>
</dbReference>
<dbReference type="KEGG" id="cox:E0W60_34815"/>
<dbReference type="SUPFAM" id="SSF46785">
    <property type="entry name" value="Winged helix' DNA-binding domain"/>
    <property type="match status" value="1"/>
</dbReference>
<evidence type="ECO:0000256" key="3">
    <source>
        <dbReference type="ARBA" id="ARBA00023125"/>
    </source>
</evidence>
<evidence type="ECO:0000313" key="7">
    <source>
        <dbReference type="Proteomes" id="UP000295294"/>
    </source>
</evidence>
<keyword evidence="6" id="KW-0614">Plasmid</keyword>
<organism evidence="6 7">
    <name type="scientific">Cupriavidus oxalaticus</name>
    <dbReference type="NCBI Taxonomy" id="96344"/>
    <lineage>
        <taxon>Bacteria</taxon>
        <taxon>Pseudomonadati</taxon>
        <taxon>Pseudomonadota</taxon>
        <taxon>Betaproteobacteria</taxon>
        <taxon>Burkholderiales</taxon>
        <taxon>Burkholderiaceae</taxon>
        <taxon>Cupriavidus</taxon>
    </lineage>
</organism>
<keyword evidence="4" id="KW-0804">Transcription</keyword>
<evidence type="ECO:0000256" key="2">
    <source>
        <dbReference type="ARBA" id="ARBA00023015"/>
    </source>
</evidence>
<evidence type="ECO:0000313" key="6">
    <source>
        <dbReference type="EMBL" id="QBY56227.1"/>
    </source>
</evidence>
<dbReference type="EMBL" id="CP038639">
    <property type="protein sequence ID" value="QBY56227.1"/>
    <property type="molecule type" value="Genomic_DNA"/>
</dbReference>
<evidence type="ECO:0000256" key="4">
    <source>
        <dbReference type="ARBA" id="ARBA00023163"/>
    </source>
</evidence>
<reference evidence="6 7" key="1">
    <citation type="submission" date="2019-03" db="EMBL/GenBank/DDBJ databases">
        <title>Efficiently degradation of phenoxyalkanoic acid herbicides by Cupriavidus oxalaticus strain X32.</title>
        <authorList>
            <person name="Sheng X."/>
        </authorList>
    </citation>
    <scope>NUCLEOTIDE SEQUENCE [LARGE SCALE GENOMIC DNA]</scope>
    <source>
        <strain evidence="6 7">X32</strain>
        <plasmid evidence="6 7">unnamed4</plasmid>
    </source>
</reference>
<dbReference type="SUPFAM" id="SSF53850">
    <property type="entry name" value="Periplasmic binding protein-like II"/>
    <property type="match status" value="1"/>
</dbReference>
<proteinExistence type="inferred from homology"/>
<dbReference type="Pfam" id="PF03466">
    <property type="entry name" value="LysR_substrate"/>
    <property type="match status" value="1"/>
</dbReference>
<dbReference type="CDD" id="cd05466">
    <property type="entry name" value="PBP2_LTTR_substrate"/>
    <property type="match status" value="1"/>
</dbReference>
<geneLocation type="plasmid" evidence="6">
    <name>unnamed4</name>
</geneLocation>
<evidence type="ECO:0000259" key="5">
    <source>
        <dbReference type="PROSITE" id="PS50931"/>
    </source>
</evidence>